<gene>
    <name evidence="2" type="ORF">RRG08_037963</name>
</gene>
<evidence type="ECO:0000313" key="2">
    <source>
        <dbReference type="EMBL" id="KAK3785011.1"/>
    </source>
</evidence>
<evidence type="ECO:0000256" key="1">
    <source>
        <dbReference type="SAM" id="MobiDB-lite"/>
    </source>
</evidence>
<evidence type="ECO:0000313" key="3">
    <source>
        <dbReference type="Proteomes" id="UP001283361"/>
    </source>
</evidence>
<name>A0AAE1DVX5_9GAST</name>
<keyword evidence="3" id="KW-1185">Reference proteome</keyword>
<feature type="region of interest" description="Disordered" evidence="1">
    <location>
        <begin position="29"/>
        <end position="53"/>
    </location>
</feature>
<accession>A0AAE1DVX5</accession>
<proteinExistence type="predicted"/>
<dbReference type="Proteomes" id="UP001283361">
    <property type="component" value="Unassembled WGS sequence"/>
</dbReference>
<organism evidence="2 3">
    <name type="scientific">Elysia crispata</name>
    <name type="common">lettuce slug</name>
    <dbReference type="NCBI Taxonomy" id="231223"/>
    <lineage>
        <taxon>Eukaryota</taxon>
        <taxon>Metazoa</taxon>
        <taxon>Spiralia</taxon>
        <taxon>Lophotrochozoa</taxon>
        <taxon>Mollusca</taxon>
        <taxon>Gastropoda</taxon>
        <taxon>Heterobranchia</taxon>
        <taxon>Euthyneura</taxon>
        <taxon>Panpulmonata</taxon>
        <taxon>Sacoglossa</taxon>
        <taxon>Placobranchoidea</taxon>
        <taxon>Plakobranchidae</taxon>
        <taxon>Elysia</taxon>
    </lineage>
</organism>
<comment type="caution">
    <text evidence="2">The sequence shown here is derived from an EMBL/GenBank/DDBJ whole genome shotgun (WGS) entry which is preliminary data.</text>
</comment>
<dbReference type="EMBL" id="JAWDGP010002177">
    <property type="protein sequence ID" value="KAK3785011.1"/>
    <property type="molecule type" value="Genomic_DNA"/>
</dbReference>
<dbReference type="AlphaFoldDB" id="A0AAE1DVX5"/>
<reference evidence="2" key="1">
    <citation type="journal article" date="2023" name="G3 (Bethesda)">
        <title>A reference genome for the long-term kleptoplast-retaining sea slug Elysia crispata morphotype clarki.</title>
        <authorList>
            <person name="Eastman K.E."/>
            <person name="Pendleton A.L."/>
            <person name="Shaikh M.A."/>
            <person name="Suttiyut T."/>
            <person name="Ogas R."/>
            <person name="Tomko P."/>
            <person name="Gavelis G."/>
            <person name="Widhalm J.R."/>
            <person name="Wisecaver J.H."/>
        </authorList>
    </citation>
    <scope>NUCLEOTIDE SEQUENCE</scope>
    <source>
        <strain evidence="2">ECLA1</strain>
    </source>
</reference>
<protein>
    <submittedName>
        <fullName evidence="2">Uncharacterized protein</fullName>
    </submittedName>
</protein>
<sequence length="84" mass="8393">MYSPPKPAARAVSTTVFSSSAAPGRAARCTGLASPRVGPPTTGGGGGAVLLSTRTSDRAPGDVFSHSQLIGREAVAVTAIIGWR</sequence>